<dbReference type="Pfam" id="PF12833">
    <property type="entry name" value="HTH_18"/>
    <property type="match status" value="1"/>
</dbReference>
<feature type="domain" description="HTH araC/xylS-type" evidence="4">
    <location>
        <begin position="199"/>
        <end position="300"/>
    </location>
</feature>
<name>A0A7M4D3L6_9BACT</name>
<dbReference type="Proteomes" id="UP000285951">
    <property type="component" value="Unassembled WGS sequence"/>
</dbReference>
<dbReference type="GO" id="GO:0043565">
    <property type="term" value="F:sequence-specific DNA binding"/>
    <property type="evidence" value="ECO:0007669"/>
    <property type="project" value="InterPro"/>
</dbReference>
<dbReference type="EMBL" id="QTZN02000008">
    <property type="protein sequence ID" value="MVB06450.1"/>
    <property type="molecule type" value="Genomic_DNA"/>
</dbReference>
<dbReference type="EMBL" id="WOTW01000008">
    <property type="protein sequence ID" value="MUP37245.1"/>
    <property type="molecule type" value="Genomic_DNA"/>
</dbReference>
<dbReference type="InterPro" id="IPR009057">
    <property type="entry name" value="Homeodomain-like_sf"/>
</dbReference>
<dbReference type="Gene3D" id="1.10.10.60">
    <property type="entry name" value="Homeodomain-like"/>
    <property type="match status" value="2"/>
</dbReference>
<evidence type="ECO:0000313" key="7">
    <source>
        <dbReference type="Proteomes" id="UP000285951"/>
    </source>
</evidence>
<reference evidence="5 8" key="2">
    <citation type="submission" date="2019-12" db="EMBL/GenBank/DDBJ databases">
        <title>Draft genome sequence of Labilibaculum sp. strain 44 isolated from deep waters of Black Sea.</title>
        <authorList>
            <person name="Yadav S."/>
            <person name="Villanueva L."/>
        </authorList>
    </citation>
    <scope>NUCLEOTIDE SEQUENCE [LARGE SCALE GENOMIC DNA]</scope>
    <source>
        <strain evidence="5 8">44</strain>
    </source>
</reference>
<protein>
    <submittedName>
        <fullName evidence="5">Helix-turn-helix domain-containing protein</fullName>
    </submittedName>
</protein>
<keyword evidence="1" id="KW-0805">Transcription regulation</keyword>
<dbReference type="Proteomes" id="UP000462449">
    <property type="component" value="Unassembled WGS sequence"/>
</dbReference>
<keyword evidence="2" id="KW-0238">DNA-binding</keyword>
<keyword evidence="7" id="KW-1185">Reference proteome</keyword>
<proteinExistence type="predicted"/>
<dbReference type="InterPro" id="IPR018060">
    <property type="entry name" value="HTH_AraC"/>
</dbReference>
<dbReference type="GO" id="GO:0003700">
    <property type="term" value="F:DNA-binding transcription factor activity"/>
    <property type="evidence" value="ECO:0007669"/>
    <property type="project" value="InterPro"/>
</dbReference>
<gene>
    <name evidence="6" type="ORF">DWB62_005410</name>
    <name evidence="5" type="ORF">GNY23_05410</name>
</gene>
<evidence type="ECO:0000256" key="3">
    <source>
        <dbReference type="ARBA" id="ARBA00023163"/>
    </source>
</evidence>
<evidence type="ECO:0000259" key="4">
    <source>
        <dbReference type="PROSITE" id="PS01124"/>
    </source>
</evidence>
<evidence type="ECO:0000313" key="6">
    <source>
        <dbReference type="EMBL" id="MVB06450.1"/>
    </source>
</evidence>
<dbReference type="AlphaFoldDB" id="A0A7M4D3L6"/>
<dbReference type="SMART" id="SM00342">
    <property type="entry name" value="HTH_ARAC"/>
    <property type="match status" value="1"/>
</dbReference>
<evidence type="ECO:0000313" key="5">
    <source>
        <dbReference type="EMBL" id="MUP37245.1"/>
    </source>
</evidence>
<evidence type="ECO:0000256" key="2">
    <source>
        <dbReference type="ARBA" id="ARBA00023125"/>
    </source>
</evidence>
<organism evidence="5 8">
    <name type="scientific">Labilibaculum euxinus</name>
    <dbReference type="NCBI Taxonomy" id="2686357"/>
    <lineage>
        <taxon>Bacteria</taxon>
        <taxon>Pseudomonadati</taxon>
        <taxon>Bacteroidota</taxon>
        <taxon>Bacteroidia</taxon>
        <taxon>Marinilabiliales</taxon>
        <taxon>Marinifilaceae</taxon>
        <taxon>Labilibaculum</taxon>
    </lineage>
</organism>
<keyword evidence="3" id="KW-0804">Transcription</keyword>
<dbReference type="SUPFAM" id="SSF46689">
    <property type="entry name" value="Homeodomain-like"/>
    <property type="match status" value="1"/>
</dbReference>
<dbReference type="OrthoDB" id="2600165at2"/>
<sequence>METIIKVNSISQLHEMLNMDTPKHPLITIIDVADVEVTQEMVDIKVVTDLYCIALKDVHCGMEYGRNSYDFENGALIFTAPLQAFTATKPVEKNENKGWMLFFHPSFLKKSHLSQKMSQYYFFEYHANEALHLSTSERNTLNDIISNIQKEYTENIDCHSQKVIISNLELMLNYSLRFYERQFKTRNIVHQGIVVKFEKIVNSWIGENLLAEKGIPTVQDIAEKINLSPNYLSDVLRKKTGISAKDYINNLMIRKAKAMLLSSTNSVSEIAYLLGFNYPHYFTRFFKSKTGTTPTEYRRVN</sequence>
<accession>A0A7M4D3L6</accession>
<comment type="caution">
    <text evidence="5">The sequence shown here is derived from an EMBL/GenBank/DDBJ whole genome shotgun (WGS) entry which is preliminary data.</text>
</comment>
<dbReference type="PROSITE" id="PS01124">
    <property type="entry name" value="HTH_ARAC_FAMILY_2"/>
    <property type="match status" value="1"/>
</dbReference>
<dbReference type="RefSeq" id="WP_156195055.1">
    <property type="nucleotide sequence ID" value="NZ_QTZN02000008.1"/>
</dbReference>
<evidence type="ECO:0000313" key="8">
    <source>
        <dbReference type="Proteomes" id="UP000462449"/>
    </source>
</evidence>
<dbReference type="InterPro" id="IPR020449">
    <property type="entry name" value="Tscrpt_reg_AraC-type_HTH"/>
</dbReference>
<reference evidence="6 7" key="1">
    <citation type="submission" date="2019-11" db="EMBL/GenBank/DDBJ databases">
        <title>Draft genome sequence of Labilibaculum sp. strain SYP isolated from Black Sea.</title>
        <authorList>
            <person name="Yadav S."/>
            <person name="Villanueva L."/>
        </authorList>
    </citation>
    <scope>NUCLEOTIDE SEQUENCE [LARGE SCALE GENOMIC DNA]</scope>
    <source>
        <strain evidence="6 7">44</strain>
    </source>
</reference>
<dbReference type="PRINTS" id="PR00032">
    <property type="entry name" value="HTHARAC"/>
</dbReference>
<dbReference type="PANTHER" id="PTHR43280">
    <property type="entry name" value="ARAC-FAMILY TRANSCRIPTIONAL REGULATOR"/>
    <property type="match status" value="1"/>
</dbReference>
<dbReference type="PANTHER" id="PTHR43280:SF32">
    <property type="entry name" value="TRANSCRIPTIONAL REGULATORY PROTEIN"/>
    <property type="match status" value="1"/>
</dbReference>
<evidence type="ECO:0000256" key="1">
    <source>
        <dbReference type="ARBA" id="ARBA00023015"/>
    </source>
</evidence>